<evidence type="ECO:0000256" key="8">
    <source>
        <dbReference type="SAM" id="Phobius"/>
    </source>
</evidence>
<dbReference type="EMBL" id="FZNW01000012">
    <property type="protein sequence ID" value="SNR62828.1"/>
    <property type="molecule type" value="Genomic_DNA"/>
</dbReference>
<organism evidence="9 10">
    <name type="scientific">Haloechinothrix alba</name>
    <dbReference type="NCBI Taxonomy" id="664784"/>
    <lineage>
        <taxon>Bacteria</taxon>
        <taxon>Bacillati</taxon>
        <taxon>Actinomycetota</taxon>
        <taxon>Actinomycetes</taxon>
        <taxon>Pseudonocardiales</taxon>
        <taxon>Pseudonocardiaceae</taxon>
        <taxon>Haloechinothrix</taxon>
    </lineage>
</organism>
<evidence type="ECO:0000313" key="9">
    <source>
        <dbReference type="EMBL" id="SNR62828.1"/>
    </source>
</evidence>
<name>A0A238XW82_9PSEU</name>
<keyword evidence="10" id="KW-1185">Reference proteome</keyword>
<sequence>MSIVLDIALVVVALTLLPASYRMITGPNDSDRAVSADLVFFGFIGVVALLGLRMETDIVLDVVLVATIVGFLATLSIARLVTRGYR</sequence>
<comment type="similarity">
    <text evidence="2">Belongs to the CPA3 antiporters (TC 2.A.63) subunit F family.</text>
</comment>
<accession>A0A238XW82</accession>
<evidence type="ECO:0000256" key="6">
    <source>
        <dbReference type="ARBA" id="ARBA00022989"/>
    </source>
</evidence>
<keyword evidence="7 8" id="KW-0472">Membrane</keyword>
<evidence type="ECO:0000256" key="4">
    <source>
        <dbReference type="ARBA" id="ARBA00022475"/>
    </source>
</evidence>
<evidence type="ECO:0000256" key="3">
    <source>
        <dbReference type="ARBA" id="ARBA00022448"/>
    </source>
</evidence>
<feature type="transmembrane region" description="Helical" evidence="8">
    <location>
        <begin position="32"/>
        <end position="52"/>
    </location>
</feature>
<evidence type="ECO:0000313" key="10">
    <source>
        <dbReference type="Proteomes" id="UP000198348"/>
    </source>
</evidence>
<proteinExistence type="inferred from homology"/>
<dbReference type="GO" id="GO:0005886">
    <property type="term" value="C:plasma membrane"/>
    <property type="evidence" value="ECO:0007669"/>
    <property type="project" value="UniProtKB-SubCell"/>
</dbReference>
<evidence type="ECO:0000256" key="2">
    <source>
        <dbReference type="ARBA" id="ARBA00009212"/>
    </source>
</evidence>
<reference evidence="9 10" key="1">
    <citation type="submission" date="2017-06" db="EMBL/GenBank/DDBJ databases">
        <authorList>
            <person name="Kim H.J."/>
            <person name="Triplett B.A."/>
        </authorList>
    </citation>
    <scope>NUCLEOTIDE SEQUENCE [LARGE SCALE GENOMIC DNA]</scope>
    <source>
        <strain evidence="9 10">DSM 45207</strain>
    </source>
</reference>
<comment type="subcellular location">
    <subcellularLocation>
        <location evidence="1">Cell membrane</location>
        <topology evidence="1">Multi-pass membrane protein</topology>
    </subcellularLocation>
</comment>
<dbReference type="InterPro" id="IPR007208">
    <property type="entry name" value="MrpF/PhaF-like"/>
</dbReference>
<dbReference type="Proteomes" id="UP000198348">
    <property type="component" value="Unassembled WGS sequence"/>
</dbReference>
<feature type="transmembrane region" description="Helical" evidence="8">
    <location>
        <begin position="59"/>
        <end position="81"/>
    </location>
</feature>
<dbReference type="AlphaFoldDB" id="A0A238XW82"/>
<dbReference type="RefSeq" id="WP_089301907.1">
    <property type="nucleotide sequence ID" value="NZ_FZNW01000012.1"/>
</dbReference>
<evidence type="ECO:0000256" key="7">
    <source>
        <dbReference type="ARBA" id="ARBA00023136"/>
    </source>
</evidence>
<protein>
    <submittedName>
        <fullName evidence="9">Multicomponent Na+:H+ antiporter subunit F</fullName>
    </submittedName>
</protein>
<dbReference type="OrthoDB" id="3402829at2"/>
<gene>
    <name evidence="9" type="ORF">SAMN06265360_112121</name>
</gene>
<keyword evidence="4" id="KW-1003">Cell membrane</keyword>
<evidence type="ECO:0000256" key="5">
    <source>
        <dbReference type="ARBA" id="ARBA00022692"/>
    </source>
</evidence>
<dbReference type="Pfam" id="PF04066">
    <property type="entry name" value="MrpF_PhaF"/>
    <property type="match status" value="1"/>
</dbReference>
<evidence type="ECO:0000256" key="1">
    <source>
        <dbReference type="ARBA" id="ARBA00004651"/>
    </source>
</evidence>
<dbReference type="PANTHER" id="PTHR34702:SF1">
    <property type="entry name" value="NA(+)_H(+) ANTIPORTER SUBUNIT F"/>
    <property type="match status" value="1"/>
</dbReference>
<dbReference type="PANTHER" id="PTHR34702">
    <property type="entry name" value="NA(+)/H(+) ANTIPORTER SUBUNIT F1"/>
    <property type="match status" value="1"/>
</dbReference>
<keyword evidence="6 8" id="KW-1133">Transmembrane helix</keyword>
<dbReference type="GO" id="GO:0015385">
    <property type="term" value="F:sodium:proton antiporter activity"/>
    <property type="evidence" value="ECO:0007669"/>
    <property type="project" value="TreeGrafter"/>
</dbReference>
<keyword evidence="5 8" id="KW-0812">Transmembrane</keyword>
<keyword evidence="3" id="KW-0813">Transport</keyword>